<evidence type="ECO:0000313" key="5">
    <source>
        <dbReference type="Proteomes" id="UP000503313"/>
    </source>
</evidence>
<dbReference type="InterPro" id="IPR002126">
    <property type="entry name" value="Cadherin-like_dom"/>
</dbReference>
<dbReference type="InterPro" id="IPR013783">
    <property type="entry name" value="Ig-like_fold"/>
</dbReference>
<dbReference type="EMBL" id="CP053835">
    <property type="protein sequence ID" value="QKF78433.1"/>
    <property type="molecule type" value="Genomic_DNA"/>
</dbReference>
<feature type="domain" description="Cadherin" evidence="3">
    <location>
        <begin position="35"/>
        <end position="127"/>
    </location>
</feature>
<dbReference type="PANTHER" id="PTHR22872:SF2">
    <property type="entry name" value="INHIBITOR OF BRUTON TYROSINE KINASE"/>
    <property type="match status" value="1"/>
</dbReference>
<feature type="signal peptide" evidence="2">
    <location>
        <begin position="1"/>
        <end position="23"/>
    </location>
</feature>
<dbReference type="GO" id="GO:0016020">
    <property type="term" value="C:membrane"/>
    <property type="evidence" value="ECO:0007669"/>
    <property type="project" value="InterPro"/>
</dbReference>
<dbReference type="InterPro" id="IPR015919">
    <property type="entry name" value="Cadherin-like_sf"/>
</dbReference>
<dbReference type="RefSeq" id="WP_129011767.1">
    <property type="nucleotide sequence ID" value="NZ_CP053835.1"/>
</dbReference>
<evidence type="ECO:0000259" key="3">
    <source>
        <dbReference type="PROSITE" id="PS50268"/>
    </source>
</evidence>
<dbReference type="Gene3D" id="2.130.10.30">
    <property type="entry name" value="Regulator of chromosome condensation 1/beta-lactamase-inhibitor protein II"/>
    <property type="match status" value="2"/>
</dbReference>
<evidence type="ECO:0000313" key="4">
    <source>
        <dbReference type="EMBL" id="QKF78433.1"/>
    </source>
</evidence>
<dbReference type="PANTHER" id="PTHR22872">
    <property type="entry name" value="BTK-BINDING PROTEIN-RELATED"/>
    <property type="match status" value="1"/>
</dbReference>
<dbReference type="PRINTS" id="PR00633">
    <property type="entry name" value="RCCNDNSATION"/>
</dbReference>
<dbReference type="GO" id="GO:0005509">
    <property type="term" value="F:calcium ion binding"/>
    <property type="evidence" value="ECO:0007669"/>
    <property type="project" value="InterPro"/>
</dbReference>
<dbReference type="AlphaFoldDB" id="A0AAE7BG33"/>
<dbReference type="SMART" id="SM00112">
    <property type="entry name" value="CA"/>
    <property type="match status" value="1"/>
</dbReference>
<dbReference type="GO" id="GO:0007156">
    <property type="term" value="P:homophilic cell adhesion via plasma membrane adhesion molecules"/>
    <property type="evidence" value="ECO:0007669"/>
    <property type="project" value="InterPro"/>
</dbReference>
<dbReference type="SUPFAM" id="SSF50985">
    <property type="entry name" value="RCC1/BLIP-II"/>
    <property type="match status" value="2"/>
</dbReference>
<accession>A0AAE7BG33</accession>
<dbReference type="Gene3D" id="2.60.40.60">
    <property type="entry name" value="Cadherins"/>
    <property type="match status" value="1"/>
</dbReference>
<protein>
    <submittedName>
        <fullName evidence="4">Regulator of chromosome condensation domain-containing protein</fullName>
    </submittedName>
</protein>
<dbReference type="KEGG" id="adz:ADFLV_2445"/>
<reference evidence="4 5" key="1">
    <citation type="submission" date="2020-05" db="EMBL/GenBank/DDBJ databases">
        <title>Complete genome sequencing of Campylobacter and Arcobacter type strains.</title>
        <authorList>
            <person name="Miller W.G."/>
            <person name="Yee E."/>
        </authorList>
    </citation>
    <scope>NUCLEOTIDE SEQUENCE [LARGE SCALE GENOMIC DNA]</scope>
    <source>
        <strain evidence="4 5">LMG 25694</strain>
    </source>
</reference>
<dbReference type="InterPro" id="IPR058923">
    <property type="entry name" value="RCC1-like_dom"/>
</dbReference>
<name>A0AAE7BG33_9BACT</name>
<dbReference type="CDD" id="cd11304">
    <property type="entry name" value="Cadherin_repeat"/>
    <property type="match status" value="1"/>
</dbReference>
<dbReference type="InterPro" id="IPR051625">
    <property type="entry name" value="Signaling_Regulatory_Domain"/>
</dbReference>
<dbReference type="PROSITE" id="PS50012">
    <property type="entry name" value="RCC1_3"/>
    <property type="match status" value="6"/>
</dbReference>
<dbReference type="Pfam" id="PF00028">
    <property type="entry name" value="Cadherin"/>
    <property type="match status" value="1"/>
</dbReference>
<dbReference type="SUPFAM" id="SSF49313">
    <property type="entry name" value="Cadherin-like"/>
    <property type="match status" value="1"/>
</dbReference>
<dbReference type="PROSITE" id="PS51257">
    <property type="entry name" value="PROKAR_LIPOPROTEIN"/>
    <property type="match status" value="1"/>
</dbReference>
<dbReference type="Gene3D" id="2.60.40.10">
    <property type="entry name" value="Immunoglobulins"/>
    <property type="match status" value="1"/>
</dbReference>
<keyword evidence="5" id="KW-1185">Reference proteome</keyword>
<keyword evidence="2" id="KW-0732">Signal</keyword>
<dbReference type="Pfam" id="PF25390">
    <property type="entry name" value="WD40_RLD"/>
    <property type="match status" value="1"/>
</dbReference>
<dbReference type="InterPro" id="IPR000408">
    <property type="entry name" value="Reg_chr_condens"/>
</dbReference>
<dbReference type="Proteomes" id="UP000503313">
    <property type="component" value="Chromosome"/>
</dbReference>
<organism evidence="4 5">
    <name type="scientific">Arcobacter defluvii</name>
    <dbReference type="NCBI Taxonomy" id="873191"/>
    <lineage>
        <taxon>Bacteria</taxon>
        <taxon>Pseudomonadati</taxon>
        <taxon>Campylobacterota</taxon>
        <taxon>Epsilonproteobacteria</taxon>
        <taxon>Campylobacterales</taxon>
        <taxon>Arcobacteraceae</taxon>
        <taxon>Arcobacter</taxon>
    </lineage>
</organism>
<feature type="chain" id="PRO_5042243326" evidence="2">
    <location>
        <begin position="24"/>
        <end position="750"/>
    </location>
</feature>
<evidence type="ECO:0000256" key="1">
    <source>
        <dbReference type="ARBA" id="ARBA00022737"/>
    </source>
</evidence>
<dbReference type="InterPro" id="IPR009091">
    <property type="entry name" value="RCC1/BLIP-II"/>
</dbReference>
<dbReference type="PROSITE" id="PS00626">
    <property type="entry name" value="RCC1_2"/>
    <property type="match status" value="1"/>
</dbReference>
<proteinExistence type="predicted"/>
<gene>
    <name evidence="4" type="ORF">ADFLV_2445</name>
</gene>
<sequence>MHKKMTKYTILLSALLFTGCGGGSSSSSDTSAPTFTSSNSVSVNENQTSAITLVATDSSSITYSLSGTDSSFFDIDSSSGVITFKVAPDFEAKNSYSFTAIASDSSNNSSSQEVTINILDVDENGTFIDDIVSGIKYINGSITAFTDINGNFQYIAGSPISFYIGNIKIGEIEQLPSDNKVFIQDLVGVDRNNTSDEKVIKIAKLLQSIDSDETDKILITEETFKKFESISDNIENIDIDTILINNAFSPKSENSVMEHLENTNIKYDTVNPTLTYDKSEEEVVSHSSLYKIKGTASDNVALENVNLEINGTITPIEVTNGEYTASLSLKAGENIYKIIATDKNGNKAEVRGSVYLGHTTAGANAHSGAIKGGKLYTWGRNNYAQTGIGYTSTLSTSTTEYPHPISPKYIAVNDVKFVSLSFNQNFSTAIDENANLWTWGEDKSGQLGRGNLEKDSCSGTEDCRKTIEKVDNLTNIISVATGYNHTIALKNDGTVWTFGKNDKGQLGDGTTTNQSTPVKVLFNESDNVKVVQVAGSSNSSYAIDNLGRVWAWGSNSYSNLGQGSASSTAQTTPILVPFSQEVEIVSIDAGRDHVVALDKSGVVYAWGLNASSQVGFNGINYKGNANAWASPVTSPTIIPSTQTNPATEVFANGNISYILRSDNKVYPWGMFGTTDSSGKTTYANLDEPEDKLPLLTSVRDIAVGILHQVAIQKDGTIFTWGWSFEGSLGGGETTADTWMYNNPIIPVFPE</sequence>
<keyword evidence="1" id="KW-0677">Repeat</keyword>
<evidence type="ECO:0000256" key="2">
    <source>
        <dbReference type="SAM" id="SignalP"/>
    </source>
</evidence>
<dbReference type="PROSITE" id="PS50268">
    <property type="entry name" value="CADHERIN_2"/>
    <property type="match status" value="1"/>
</dbReference>